<organism evidence="3 4">
    <name type="scientific">Candidatus Allocopromorpha excrementavium</name>
    <dbReference type="NCBI Taxonomy" id="2840741"/>
    <lineage>
        <taxon>Bacteria</taxon>
        <taxon>Bacillati</taxon>
        <taxon>Bacillota</taxon>
        <taxon>Clostridia</taxon>
        <taxon>Eubacteriales</taxon>
        <taxon>Eubacteriaceae</taxon>
        <taxon>Eubacteriaceae incertae sedis</taxon>
        <taxon>Candidatus Allocopromorpha</taxon>
    </lineage>
</organism>
<keyword evidence="2" id="KW-0732">Signal</keyword>
<feature type="chain" id="PRO_5039676552" evidence="2">
    <location>
        <begin position="23"/>
        <end position="445"/>
    </location>
</feature>
<dbReference type="SUPFAM" id="SSF51126">
    <property type="entry name" value="Pectin lyase-like"/>
    <property type="match status" value="1"/>
</dbReference>
<sequence>MRKLFMLGCISCLMIFAVSSCAANTEQSESNIAYGRVVKTDEKTITVEDGDYSYGEDFKGSGKEISYNLPESVFFDDFKKGDIVAILFDGKDATAVTNVEYVENGKKADEDTEGKNALVKADNEEKSVSDEDYSSSEDDTVGILALNSDGRFDISRISVRMDGEDSAGIGSQAGGHAEGNQISISMTGDGSSPLRTYDENSVIDITDGNIETSGENSPCLYSSGNISISGVTAVSRNSSAVMVGKGGVVNIKDSNVTSYSGPAVDISSESAGSSDASTAKMMVSSSSLRSEDDEALVRVSGEEAYVRFIKSTISCGSGVLADITGDDNENGGKLLMYGVGQTFNGSINCDLNSKVKLVLSEGSRLTGAVNPGDSAYYSKVYISDDSEWELTADSYTSSIVNELEDCSNIESNGHNIYYDSENLANEWLAGRTISLKGGGVLAPAE</sequence>
<name>A0A9D1HEQ6_9FIRM</name>
<dbReference type="InterPro" id="IPR012332">
    <property type="entry name" value="Autotransporter_pectin_lyase_C"/>
</dbReference>
<proteinExistence type="predicted"/>
<reference evidence="3" key="1">
    <citation type="submission" date="2020-10" db="EMBL/GenBank/DDBJ databases">
        <authorList>
            <person name="Gilroy R."/>
        </authorList>
    </citation>
    <scope>NUCLEOTIDE SEQUENCE</scope>
    <source>
        <strain evidence="3">CHK176-22527</strain>
    </source>
</reference>
<feature type="signal peptide" evidence="2">
    <location>
        <begin position="1"/>
        <end position="22"/>
    </location>
</feature>
<evidence type="ECO:0000256" key="2">
    <source>
        <dbReference type="SAM" id="SignalP"/>
    </source>
</evidence>
<accession>A0A9D1HEQ6</accession>
<dbReference type="InterPro" id="IPR011050">
    <property type="entry name" value="Pectin_lyase_fold/virulence"/>
</dbReference>
<evidence type="ECO:0000313" key="3">
    <source>
        <dbReference type="EMBL" id="HIT99567.1"/>
    </source>
</evidence>
<protein>
    <submittedName>
        <fullName evidence="3">Uncharacterized protein</fullName>
    </submittedName>
</protein>
<evidence type="ECO:0000313" key="4">
    <source>
        <dbReference type="Proteomes" id="UP000824159"/>
    </source>
</evidence>
<comment type="caution">
    <text evidence="3">The sequence shown here is derived from an EMBL/GenBank/DDBJ whole genome shotgun (WGS) entry which is preliminary data.</text>
</comment>
<dbReference type="PROSITE" id="PS51257">
    <property type="entry name" value="PROKAR_LIPOPROTEIN"/>
    <property type="match status" value="1"/>
</dbReference>
<dbReference type="Proteomes" id="UP000824159">
    <property type="component" value="Unassembled WGS sequence"/>
</dbReference>
<feature type="region of interest" description="Disordered" evidence="1">
    <location>
        <begin position="106"/>
        <end position="135"/>
    </location>
</feature>
<evidence type="ECO:0000256" key="1">
    <source>
        <dbReference type="SAM" id="MobiDB-lite"/>
    </source>
</evidence>
<reference evidence="3" key="2">
    <citation type="journal article" date="2021" name="PeerJ">
        <title>Extensive microbial diversity within the chicken gut microbiome revealed by metagenomics and culture.</title>
        <authorList>
            <person name="Gilroy R."/>
            <person name="Ravi A."/>
            <person name="Getino M."/>
            <person name="Pursley I."/>
            <person name="Horton D.L."/>
            <person name="Alikhan N.F."/>
            <person name="Baker D."/>
            <person name="Gharbi K."/>
            <person name="Hall N."/>
            <person name="Watson M."/>
            <person name="Adriaenssens E.M."/>
            <person name="Foster-Nyarko E."/>
            <person name="Jarju S."/>
            <person name="Secka A."/>
            <person name="Antonio M."/>
            <person name="Oren A."/>
            <person name="Chaudhuri R.R."/>
            <person name="La Ragione R."/>
            <person name="Hildebrand F."/>
            <person name="Pallen M.J."/>
        </authorList>
    </citation>
    <scope>NUCLEOTIDE SEQUENCE</scope>
    <source>
        <strain evidence="3">CHK176-22527</strain>
    </source>
</reference>
<gene>
    <name evidence="3" type="ORF">IAD12_04860</name>
</gene>
<dbReference type="EMBL" id="DVLX01000059">
    <property type="protein sequence ID" value="HIT99567.1"/>
    <property type="molecule type" value="Genomic_DNA"/>
</dbReference>
<dbReference type="AlphaFoldDB" id="A0A9D1HEQ6"/>
<dbReference type="Gene3D" id="2.160.20.20">
    <property type="match status" value="1"/>
</dbReference>